<comment type="caution">
    <text evidence="7">The sequence shown here is derived from an EMBL/GenBank/DDBJ whole genome shotgun (WGS) entry which is preliminary data.</text>
</comment>
<dbReference type="GO" id="GO:0046872">
    <property type="term" value="F:metal ion binding"/>
    <property type="evidence" value="ECO:0007669"/>
    <property type="project" value="UniProtKB-KW"/>
</dbReference>
<dbReference type="PANTHER" id="PTHR42978:SF6">
    <property type="entry name" value="QUORUM-QUENCHING LACTONASE YTNP-RELATED"/>
    <property type="match status" value="1"/>
</dbReference>
<evidence type="ECO:0000259" key="6">
    <source>
        <dbReference type="SMART" id="SM00849"/>
    </source>
</evidence>
<feature type="signal peptide" evidence="5">
    <location>
        <begin position="1"/>
        <end position="27"/>
    </location>
</feature>
<evidence type="ECO:0000256" key="5">
    <source>
        <dbReference type="SAM" id="SignalP"/>
    </source>
</evidence>
<comment type="similarity">
    <text evidence="1">Belongs to the metallo-beta-lactamase superfamily.</text>
</comment>
<dbReference type="OrthoDB" id="9773738at2"/>
<accession>A0A162KYB7</accession>
<dbReference type="CDD" id="cd07720">
    <property type="entry name" value="OPHC2-like_MBL-fold"/>
    <property type="match status" value="1"/>
</dbReference>
<dbReference type="InterPro" id="IPR051013">
    <property type="entry name" value="MBL_superfamily_lactonases"/>
</dbReference>
<gene>
    <name evidence="7" type="ORF">AUP44_05520</name>
</gene>
<evidence type="ECO:0000256" key="4">
    <source>
        <dbReference type="ARBA" id="ARBA00022833"/>
    </source>
</evidence>
<dbReference type="AlphaFoldDB" id="A0A162KYB7"/>
<evidence type="ECO:0000256" key="3">
    <source>
        <dbReference type="ARBA" id="ARBA00022801"/>
    </source>
</evidence>
<dbReference type="SMART" id="SM00849">
    <property type="entry name" value="Lactamase_B"/>
    <property type="match status" value="1"/>
</dbReference>
<dbReference type="Proteomes" id="UP000075787">
    <property type="component" value="Unassembled WGS sequence"/>
</dbReference>
<sequence>MSKTPLAASLAFASLLGLSVLAGPAAADDPLSAPYHIDIGRISVTALSDGQIPVPLADIMRGEPRPEIEAALARAGKQSPVTLAVNTYLVAMPDGRLVLIDTGTGDLLGPKLGHLAESLKAAGHTPDEIDDIVLTHIHADHSGGLTRNGKAVFPKARLHVAERDAAYWLSDAARAAAPEAARRGFDEAIAMTAPYRETGRFATFADGADPVPGLQSILRAGHTPGHSSIVVSDGGEKLVVWGDITHGEFVQFAEPEVTIDFDVDQDAARQSRLAAMEDAAAKGYLVAGAHITFPGIGRVTPGSNGAAYGWEPVGR</sequence>
<name>A0A162KYB7_9PROT</name>
<proteinExistence type="inferred from homology"/>
<keyword evidence="5" id="KW-0732">Signal</keyword>
<evidence type="ECO:0000313" key="7">
    <source>
        <dbReference type="EMBL" id="KYO52441.1"/>
    </source>
</evidence>
<reference evidence="7 8" key="1">
    <citation type="submission" date="2015-12" db="EMBL/GenBank/DDBJ databases">
        <title>Genome sequence of Tistrella mobilis MCCC 1A02139.</title>
        <authorList>
            <person name="Lu L."/>
            <person name="Lai Q."/>
            <person name="Shao Z."/>
            <person name="Qian P."/>
        </authorList>
    </citation>
    <scope>NUCLEOTIDE SEQUENCE [LARGE SCALE GENOMIC DNA]</scope>
    <source>
        <strain evidence="7 8">MCCC 1A02139</strain>
    </source>
</reference>
<keyword evidence="2" id="KW-0479">Metal-binding</keyword>
<dbReference type="RefSeq" id="WP_082828539.1">
    <property type="nucleotide sequence ID" value="NZ_CP121043.1"/>
</dbReference>
<keyword evidence="3" id="KW-0378">Hydrolase</keyword>
<evidence type="ECO:0000313" key="8">
    <source>
        <dbReference type="Proteomes" id="UP000075787"/>
    </source>
</evidence>
<dbReference type="GO" id="GO:0016787">
    <property type="term" value="F:hydrolase activity"/>
    <property type="evidence" value="ECO:0007669"/>
    <property type="project" value="UniProtKB-KW"/>
</dbReference>
<feature type="domain" description="Metallo-beta-lactamase" evidence="6">
    <location>
        <begin position="84"/>
        <end position="290"/>
    </location>
</feature>
<dbReference type="SUPFAM" id="SSF56281">
    <property type="entry name" value="Metallo-hydrolase/oxidoreductase"/>
    <property type="match status" value="1"/>
</dbReference>
<evidence type="ECO:0000256" key="2">
    <source>
        <dbReference type="ARBA" id="ARBA00022723"/>
    </source>
</evidence>
<feature type="chain" id="PRO_5007836782" description="Metallo-beta-lactamase domain-containing protein" evidence="5">
    <location>
        <begin position="28"/>
        <end position="315"/>
    </location>
</feature>
<dbReference type="InterPro" id="IPR036866">
    <property type="entry name" value="RibonucZ/Hydroxyglut_hydro"/>
</dbReference>
<dbReference type="InterPro" id="IPR001279">
    <property type="entry name" value="Metallo-B-lactamas"/>
</dbReference>
<protein>
    <recommendedName>
        <fullName evidence="6">Metallo-beta-lactamase domain-containing protein</fullName>
    </recommendedName>
</protein>
<dbReference type="PANTHER" id="PTHR42978">
    <property type="entry name" value="QUORUM-QUENCHING LACTONASE YTNP-RELATED-RELATED"/>
    <property type="match status" value="1"/>
</dbReference>
<dbReference type="Gene3D" id="3.60.15.10">
    <property type="entry name" value="Ribonuclease Z/Hydroxyacylglutathione hydrolase-like"/>
    <property type="match status" value="1"/>
</dbReference>
<dbReference type="Pfam" id="PF00753">
    <property type="entry name" value="Lactamase_B"/>
    <property type="match status" value="1"/>
</dbReference>
<dbReference type="GeneID" id="97239293"/>
<dbReference type="EMBL" id="LPZR01000156">
    <property type="protein sequence ID" value="KYO52441.1"/>
    <property type="molecule type" value="Genomic_DNA"/>
</dbReference>
<organism evidence="7 8">
    <name type="scientific">Tistrella mobilis</name>
    <dbReference type="NCBI Taxonomy" id="171437"/>
    <lineage>
        <taxon>Bacteria</taxon>
        <taxon>Pseudomonadati</taxon>
        <taxon>Pseudomonadota</taxon>
        <taxon>Alphaproteobacteria</taxon>
        <taxon>Geminicoccales</taxon>
        <taxon>Geminicoccaceae</taxon>
        <taxon>Tistrella</taxon>
    </lineage>
</organism>
<keyword evidence="4" id="KW-0862">Zinc</keyword>
<evidence type="ECO:0000256" key="1">
    <source>
        <dbReference type="ARBA" id="ARBA00007749"/>
    </source>
</evidence>